<organism evidence="3 4">
    <name type="scientific">Rhodotorula diobovata</name>
    <dbReference type="NCBI Taxonomy" id="5288"/>
    <lineage>
        <taxon>Eukaryota</taxon>
        <taxon>Fungi</taxon>
        <taxon>Dikarya</taxon>
        <taxon>Basidiomycota</taxon>
        <taxon>Pucciniomycotina</taxon>
        <taxon>Microbotryomycetes</taxon>
        <taxon>Sporidiobolales</taxon>
        <taxon>Sporidiobolaceae</taxon>
        <taxon>Rhodotorula</taxon>
    </lineage>
</organism>
<evidence type="ECO:0000313" key="4">
    <source>
        <dbReference type="Proteomes" id="UP000311382"/>
    </source>
</evidence>
<dbReference type="AlphaFoldDB" id="A0A5C5FVB6"/>
<name>A0A5C5FVB6_9BASI</name>
<feature type="region of interest" description="Disordered" evidence="2">
    <location>
        <begin position="181"/>
        <end position="200"/>
    </location>
</feature>
<reference evidence="3 4" key="1">
    <citation type="submission" date="2019-03" db="EMBL/GenBank/DDBJ databases">
        <title>Rhodosporidium diobovatum UCD-FST 08-225 genome sequencing, assembly, and annotation.</title>
        <authorList>
            <person name="Fakankun I.U."/>
            <person name="Fristensky B."/>
            <person name="Levin D.B."/>
        </authorList>
    </citation>
    <scope>NUCLEOTIDE SEQUENCE [LARGE SCALE GENOMIC DNA]</scope>
    <source>
        <strain evidence="3 4">UCD-FST 08-225</strain>
    </source>
</reference>
<sequence>MAEGCRALVPTGRRVPTARDTKDKGTLLNAGRLMSRRVDREVEALKITVASLEDELVAAREQASAETIRQALGRTDGGLVVKALQKEVNELRAKVAALEGGTQVGVNRPSSSLAPSSFHHDDDLEACRIECLSLRSQVSELQRRLLRVQTPQRELASGSGMFSASEREELLEELEIARTRTRSRRNSTSSAFSVSWPARNTKARPSASRAACQPRRTALARSTRSCHACVPPPTLAAQPA</sequence>
<keyword evidence="1" id="KW-0175">Coiled coil</keyword>
<proteinExistence type="predicted"/>
<feature type="coiled-coil region" evidence="1">
    <location>
        <begin position="35"/>
        <end position="144"/>
    </location>
</feature>
<dbReference type="Proteomes" id="UP000311382">
    <property type="component" value="Unassembled WGS sequence"/>
</dbReference>
<dbReference type="OrthoDB" id="10657666at2759"/>
<dbReference type="EMBL" id="SOZI01000071">
    <property type="protein sequence ID" value="TNY20289.1"/>
    <property type="molecule type" value="Genomic_DNA"/>
</dbReference>
<comment type="caution">
    <text evidence="3">The sequence shown here is derived from an EMBL/GenBank/DDBJ whole genome shotgun (WGS) entry which is preliminary data.</text>
</comment>
<gene>
    <name evidence="3" type="ORF">DMC30DRAFT_264021</name>
</gene>
<evidence type="ECO:0000256" key="1">
    <source>
        <dbReference type="SAM" id="Coils"/>
    </source>
</evidence>
<keyword evidence="4" id="KW-1185">Reference proteome</keyword>
<evidence type="ECO:0000313" key="3">
    <source>
        <dbReference type="EMBL" id="TNY20289.1"/>
    </source>
</evidence>
<evidence type="ECO:0000256" key="2">
    <source>
        <dbReference type="SAM" id="MobiDB-lite"/>
    </source>
</evidence>
<accession>A0A5C5FVB6</accession>
<protein>
    <submittedName>
        <fullName evidence="3">Uncharacterized protein</fullName>
    </submittedName>
</protein>